<dbReference type="Pfam" id="PF01344">
    <property type="entry name" value="Kelch_1"/>
    <property type="match status" value="2"/>
</dbReference>
<evidence type="ECO:0000256" key="2">
    <source>
        <dbReference type="ARBA" id="ARBA00022737"/>
    </source>
</evidence>
<evidence type="ECO:0000256" key="3">
    <source>
        <dbReference type="SAM" id="SignalP"/>
    </source>
</evidence>
<dbReference type="SMART" id="SM00612">
    <property type="entry name" value="Kelch"/>
    <property type="match status" value="6"/>
</dbReference>
<dbReference type="PROSITE" id="PS51257">
    <property type="entry name" value="PROKAR_LIPOPROTEIN"/>
    <property type="match status" value="1"/>
</dbReference>
<protein>
    <submittedName>
        <fullName evidence="4">Kelch repeat-containing protein</fullName>
    </submittedName>
</protein>
<keyword evidence="5" id="KW-1185">Reference proteome</keyword>
<feature type="chain" id="PRO_5047491393" evidence="3">
    <location>
        <begin position="26"/>
        <end position="765"/>
    </location>
</feature>
<dbReference type="Proteomes" id="UP001221838">
    <property type="component" value="Unassembled WGS sequence"/>
</dbReference>
<dbReference type="CDD" id="cd00146">
    <property type="entry name" value="PKD"/>
    <property type="match status" value="1"/>
</dbReference>
<dbReference type="Gene3D" id="2.130.10.80">
    <property type="entry name" value="Galactose oxidase/kelch, beta-propeller"/>
    <property type="match status" value="3"/>
</dbReference>
<dbReference type="Pfam" id="PF24681">
    <property type="entry name" value="Kelch_KLHDC2_KLHL20_DRC7"/>
    <property type="match status" value="1"/>
</dbReference>
<dbReference type="Gene3D" id="2.60.40.10">
    <property type="entry name" value="Immunoglobulins"/>
    <property type="match status" value="2"/>
</dbReference>
<accession>A0ABT5D1Z1</accession>
<dbReference type="EMBL" id="JAQNDM010000002">
    <property type="protein sequence ID" value="MDC0707682.1"/>
    <property type="molecule type" value="Genomic_DNA"/>
</dbReference>
<organism evidence="4 5">
    <name type="scientific">Stigmatella ashevillensis</name>
    <dbReference type="NCBI Taxonomy" id="2995309"/>
    <lineage>
        <taxon>Bacteria</taxon>
        <taxon>Pseudomonadati</taxon>
        <taxon>Myxococcota</taxon>
        <taxon>Myxococcia</taxon>
        <taxon>Myxococcales</taxon>
        <taxon>Cystobacterineae</taxon>
        <taxon>Archangiaceae</taxon>
        <taxon>Stigmatella</taxon>
    </lineage>
</organism>
<sequence>MKSLSPPLRLALCLALFAGCAPSSAPGSAQFAISVPQALSASDVSRVVLTVSAADMDSLSVEMASSNGSWGGLVGNIPSGSNRFFLAEAFDSSGALRFQGQSPGVSISPDQTTAVALTVQTVSPSPAYANEAPLLDSLVASSTSVLTGGTLSLTATAHDVNPGDTLSLAWTATGGSFSAPSAAATSWTAPSSPGIQTLTLAVTDSQGVATAVSLAVNVLPGSSTGNGALTLAFNLWPVVSKVSASLNRLDAGQSTSVSALASDADGDALSYQWASSCAGTWTQASSSTASFVPSSVPTSDCNNCQLTVTVQDGRGGQAQGSLSLCVASASTERFPPRFIQFSQSAPSASPGQTVTFDVTALDPQASSLKFAWSAPAGTLGTPVNGASTSRITWTAPSCTPTSTPSVITATVTNAFKLTASQSFSVAPAPLCAVGWVSAGAMFQPRDAHTATLLPQGKVLVSGGRNGANSYLAASEVYNPATGTWSATASMNSPRRNHTATLLQNGKVLVTGGHNGSIPHATAEVYDPASGTWSATGSMAYPRGYHTATLLPNGKVLVAGGTNASLYLTSAEVYDPASGTWSRTSSMAIPRGYHTATLLQNGKVLIAGGYNSLSGYLSTAVVYDPASDSWSATGSMGQVRAFYATALLPDGKVLVAGGLRSSSETLATAEVYDPATGTWSATDSMASLRSDHTATLLPNGKILVSGGGTGATAEMYDPASGTWSAAAAMPSPRQFHTATLLQNGKVLVAGGTNTSGYLPIAALYSP</sequence>
<feature type="signal peptide" evidence="3">
    <location>
        <begin position="1"/>
        <end position="25"/>
    </location>
</feature>
<dbReference type="InterPro" id="IPR013783">
    <property type="entry name" value="Ig-like_fold"/>
</dbReference>
<evidence type="ECO:0000313" key="4">
    <source>
        <dbReference type="EMBL" id="MDC0707682.1"/>
    </source>
</evidence>
<proteinExistence type="predicted"/>
<keyword evidence="1" id="KW-0880">Kelch repeat</keyword>
<dbReference type="Gene3D" id="2.120.10.80">
    <property type="entry name" value="Kelch-type beta propeller"/>
    <property type="match status" value="1"/>
</dbReference>
<evidence type="ECO:0000256" key="1">
    <source>
        <dbReference type="ARBA" id="ARBA00022441"/>
    </source>
</evidence>
<comment type="caution">
    <text evidence="4">The sequence shown here is derived from an EMBL/GenBank/DDBJ whole genome shotgun (WGS) entry which is preliminary data.</text>
</comment>
<keyword evidence="3" id="KW-0732">Signal</keyword>
<dbReference type="PANTHER" id="PTHR46344:SF27">
    <property type="entry name" value="KELCH REPEAT SUPERFAMILY PROTEIN"/>
    <property type="match status" value="1"/>
</dbReference>
<dbReference type="Pfam" id="PF17963">
    <property type="entry name" value="Big_9"/>
    <property type="match status" value="1"/>
</dbReference>
<evidence type="ECO:0000313" key="5">
    <source>
        <dbReference type="Proteomes" id="UP001221838"/>
    </source>
</evidence>
<dbReference type="PANTHER" id="PTHR46344">
    <property type="entry name" value="OS02G0202900 PROTEIN"/>
    <property type="match status" value="1"/>
</dbReference>
<dbReference type="InterPro" id="IPR037293">
    <property type="entry name" value="Gal_Oxidase_central_sf"/>
</dbReference>
<gene>
    <name evidence="4" type="ORF">POL68_04305</name>
</gene>
<dbReference type="SUPFAM" id="SSF49299">
    <property type="entry name" value="PKD domain"/>
    <property type="match status" value="1"/>
</dbReference>
<name>A0ABT5D1Z1_9BACT</name>
<keyword evidence="2" id="KW-0677">Repeat</keyword>
<dbReference type="RefSeq" id="WP_272134917.1">
    <property type="nucleotide sequence ID" value="NZ_JAQNDM010000002.1"/>
</dbReference>
<dbReference type="InterPro" id="IPR035986">
    <property type="entry name" value="PKD_dom_sf"/>
</dbReference>
<reference evidence="4 5" key="1">
    <citation type="submission" date="2022-11" db="EMBL/GenBank/DDBJ databases">
        <title>Minimal conservation of predation-associated metabolite biosynthetic gene clusters underscores biosynthetic potential of Myxococcota including descriptions for ten novel species: Archangium lansinium sp. nov., Myxococcus landrumus sp. nov., Nannocystis bai.</title>
        <authorList>
            <person name="Ahearne A."/>
            <person name="Stevens C."/>
            <person name="Dowd S."/>
        </authorList>
    </citation>
    <scope>NUCLEOTIDE SEQUENCE [LARGE SCALE GENOMIC DNA]</scope>
    <source>
        <strain evidence="4 5">NCWAL01</strain>
    </source>
</reference>
<dbReference type="InterPro" id="IPR015915">
    <property type="entry name" value="Kelch-typ_b-propeller"/>
</dbReference>
<dbReference type="InterPro" id="IPR006652">
    <property type="entry name" value="Kelch_1"/>
</dbReference>
<dbReference type="SUPFAM" id="SSF117281">
    <property type="entry name" value="Kelch motif"/>
    <property type="match status" value="2"/>
</dbReference>